<feature type="domain" description="HTH cro/C1-type" evidence="1">
    <location>
        <begin position="13"/>
        <end position="67"/>
    </location>
</feature>
<dbReference type="GO" id="GO:0003677">
    <property type="term" value="F:DNA binding"/>
    <property type="evidence" value="ECO:0007669"/>
    <property type="project" value="InterPro"/>
</dbReference>
<dbReference type="Gene3D" id="1.10.260.40">
    <property type="entry name" value="lambda repressor-like DNA-binding domains"/>
    <property type="match status" value="1"/>
</dbReference>
<name>A0A0B6XF86_XENBV</name>
<dbReference type="SUPFAM" id="SSF47413">
    <property type="entry name" value="lambda repressor-like DNA-binding domains"/>
    <property type="match status" value="1"/>
</dbReference>
<dbReference type="InterPro" id="IPR001387">
    <property type="entry name" value="Cro/C1-type_HTH"/>
</dbReference>
<gene>
    <name evidence="2" type="ORF">XBW1_mp0116</name>
</gene>
<accession>A0A0B6XF86</accession>
<evidence type="ECO:0000259" key="1">
    <source>
        <dbReference type="PROSITE" id="PS50943"/>
    </source>
</evidence>
<dbReference type="RefSeq" id="WP_052726137.1">
    <property type="nucleotide sequence ID" value="NZ_CAWMEF010000003.1"/>
</dbReference>
<dbReference type="PROSITE" id="PS50943">
    <property type="entry name" value="HTH_CROC1"/>
    <property type="match status" value="1"/>
</dbReference>
<organism evidence="2 3">
    <name type="scientific">Xenorhabdus bovienii</name>
    <name type="common">Xenorhabdus nematophila subsp. bovienii</name>
    <dbReference type="NCBI Taxonomy" id="40576"/>
    <lineage>
        <taxon>Bacteria</taxon>
        <taxon>Pseudomonadati</taxon>
        <taxon>Pseudomonadota</taxon>
        <taxon>Gammaproteobacteria</taxon>
        <taxon>Enterobacterales</taxon>
        <taxon>Morganellaceae</taxon>
        <taxon>Xenorhabdus</taxon>
    </lineage>
</organism>
<dbReference type="InterPro" id="IPR010982">
    <property type="entry name" value="Lambda_DNA-bd_dom_sf"/>
</dbReference>
<dbReference type="AlphaFoldDB" id="A0A0B6XF86"/>
<dbReference type="CDD" id="cd00093">
    <property type="entry name" value="HTH_XRE"/>
    <property type="match status" value="1"/>
</dbReference>
<protein>
    <recommendedName>
        <fullName evidence="1">HTH cro/C1-type domain-containing protein</fullName>
    </recommendedName>
</protein>
<evidence type="ECO:0000313" key="2">
    <source>
        <dbReference type="EMBL" id="CDM92235.1"/>
    </source>
</evidence>
<dbReference type="Pfam" id="PF01381">
    <property type="entry name" value="HTH_3"/>
    <property type="match status" value="1"/>
</dbReference>
<dbReference type="SMART" id="SM00530">
    <property type="entry name" value="HTH_XRE"/>
    <property type="match status" value="1"/>
</dbReference>
<dbReference type="SUPFAM" id="SSF46689">
    <property type="entry name" value="Homeodomain-like"/>
    <property type="match status" value="1"/>
</dbReference>
<dbReference type="GO" id="GO:0000150">
    <property type="term" value="F:DNA strand exchange activity"/>
    <property type="evidence" value="ECO:0007669"/>
    <property type="project" value="InterPro"/>
</dbReference>
<proteinExistence type="predicted"/>
<dbReference type="KEGG" id="xbv:XBW1_mp0116"/>
<dbReference type="InterPro" id="IPR006120">
    <property type="entry name" value="Resolvase_HTH_dom"/>
</dbReference>
<dbReference type="Pfam" id="PF02796">
    <property type="entry name" value="HTH_7"/>
    <property type="match status" value="1"/>
</dbReference>
<dbReference type="InterPro" id="IPR009057">
    <property type="entry name" value="Homeodomain-like_sf"/>
</dbReference>
<sequence length="171" mass="20099">MDKPISLKVGQRIRMRREEIGLDTQTLAELIGVSQQQMSRYETGINAINIDKFFQITIQLNTPINWFFIGCYHNVESSYELMRNLDSWFFIEQAAVQAEHRRILGRTNKDYQETKSIEFKPGRKKIVDVDRERVLSLFRQGKGATEISREMSIGRTTVYRIISKEKEEFLT</sequence>
<reference evidence="2 3" key="1">
    <citation type="submission" date="2014-02" db="EMBL/GenBank/DDBJ databases">
        <authorList>
            <person name="Genoscope - CEA"/>
        </authorList>
    </citation>
    <scope>NUCLEOTIDE SEQUENCE [LARGE SCALE GENOMIC DNA]</scope>
    <source>
        <strain evidence="2 3">CS03</strain>
        <plasmid evidence="3">Plasmid</plasmid>
    </source>
</reference>
<dbReference type="Proteomes" id="UP000032930">
    <property type="component" value="Plasmid megaplasmid"/>
</dbReference>
<dbReference type="EMBL" id="FO818638">
    <property type="protein sequence ID" value="CDM92235.1"/>
    <property type="molecule type" value="Genomic_DNA"/>
</dbReference>
<evidence type="ECO:0000313" key="3">
    <source>
        <dbReference type="Proteomes" id="UP000032930"/>
    </source>
</evidence>
<dbReference type="Gene3D" id="1.10.10.60">
    <property type="entry name" value="Homeodomain-like"/>
    <property type="match status" value="1"/>
</dbReference>